<keyword evidence="6" id="KW-0067">ATP-binding</keyword>
<dbReference type="PANTHER" id="PTHR48012:SF10">
    <property type="entry name" value="FI20177P1"/>
    <property type="match status" value="1"/>
</dbReference>
<dbReference type="GO" id="GO:0005524">
    <property type="term" value="F:ATP binding"/>
    <property type="evidence" value="ECO:0007669"/>
    <property type="project" value="UniProtKB-KW"/>
</dbReference>
<keyword evidence="9" id="KW-0175">Coiled coil</keyword>
<dbReference type="PROSITE" id="PS50011">
    <property type="entry name" value="PROTEIN_KINASE_DOM"/>
    <property type="match status" value="1"/>
</dbReference>
<keyword evidence="4" id="KW-0547">Nucleotide-binding</keyword>
<dbReference type="InterPro" id="IPR011009">
    <property type="entry name" value="Kinase-like_dom_sf"/>
</dbReference>
<feature type="coiled-coil region" evidence="9">
    <location>
        <begin position="353"/>
        <end position="394"/>
    </location>
</feature>
<dbReference type="OrthoDB" id="248923at2759"/>
<evidence type="ECO:0000259" key="10">
    <source>
        <dbReference type="PROSITE" id="PS50011"/>
    </source>
</evidence>
<accession>V6LM38</accession>
<comment type="catalytic activity">
    <reaction evidence="8">
        <text>L-seryl-[protein] + ATP = O-phospho-L-seryl-[protein] + ADP + H(+)</text>
        <dbReference type="Rhea" id="RHEA:17989"/>
        <dbReference type="Rhea" id="RHEA-COMP:9863"/>
        <dbReference type="Rhea" id="RHEA-COMP:11604"/>
        <dbReference type="ChEBI" id="CHEBI:15378"/>
        <dbReference type="ChEBI" id="CHEBI:29999"/>
        <dbReference type="ChEBI" id="CHEBI:30616"/>
        <dbReference type="ChEBI" id="CHEBI:83421"/>
        <dbReference type="ChEBI" id="CHEBI:456216"/>
        <dbReference type="EC" id="2.7.11.1"/>
    </reaction>
</comment>
<proteinExistence type="inferred from homology"/>
<evidence type="ECO:0000256" key="2">
    <source>
        <dbReference type="ARBA" id="ARBA00022527"/>
    </source>
</evidence>
<evidence type="ECO:0000256" key="1">
    <source>
        <dbReference type="ARBA" id="ARBA00008874"/>
    </source>
</evidence>
<dbReference type="Gene3D" id="3.30.200.20">
    <property type="entry name" value="Phosphorylase Kinase, domain 1"/>
    <property type="match status" value="1"/>
</dbReference>
<evidence type="ECO:0000256" key="4">
    <source>
        <dbReference type="ARBA" id="ARBA00022741"/>
    </source>
</evidence>
<dbReference type="PANTHER" id="PTHR48012">
    <property type="entry name" value="STERILE20-LIKE KINASE, ISOFORM B-RELATED"/>
    <property type="match status" value="1"/>
</dbReference>
<dbReference type="Pfam" id="PF00069">
    <property type="entry name" value="Pkinase"/>
    <property type="match status" value="1"/>
</dbReference>
<dbReference type="EMBL" id="AUWU02000001">
    <property type="protein sequence ID" value="KAH0576881.1"/>
    <property type="molecule type" value="Genomic_DNA"/>
</dbReference>
<evidence type="ECO:0000256" key="3">
    <source>
        <dbReference type="ARBA" id="ARBA00022679"/>
    </source>
</evidence>
<organism evidence="11">
    <name type="scientific">Spironucleus salmonicida</name>
    <dbReference type="NCBI Taxonomy" id="348837"/>
    <lineage>
        <taxon>Eukaryota</taxon>
        <taxon>Metamonada</taxon>
        <taxon>Diplomonadida</taxon>
        <taxon>Hexamitidae</taxon>
        <taxon>Hexamitinae</taxon>
        <taxon>Spironucleus</taxon>
    </lineage>
</organism>
<dbReference type="GO" id="GO:0005737">
    <property type="term" value="C:cytoplasm"/>
    <property type="evidence" value="ECO:0007669"/>
    <property type="project" value="TreeGrafter"/>
</dbReference>
<dbReference type="AlphaFoldDB" id="V6LM38"/>
<keyword evidence="5 11" id="KW-0418">Kinase</keyword>
<evidence type="ECO:0000256" key="8">
    <source>
        <dbReference type="ARBA" id="ARBA00048679"/>
    </source>
</evidence>
<comment type="catalytic activity">
    <reaction evidence="7">
        <text>L-threonyl-[protein] + ATP = O-phospho-L-threonyl-[protein] + ADP + H(+)</text>
        <dbReference type="Rhea" id="RHEA:46608"/>
        <dbReference type="Rhea" id="RHEA-COMP:11060"/>
        <dbReference type="Rhea" id="RHEA-COMP:11605"/>
        <dbReference type="ChEBI" id="CHEBI:15378"/>
        <dbReference type="ChEBI" id="CHEBI:30013"/>
        <dbReference type="ChEBI" id="CHEBI:30616"/>
        <dbReference type="ChEBI" id="CHEBI:61977"/>
        <dbReference type="ChEBI" id="CHEBI:456216"/>
        <dbReference type="EC" id="2.7.11.1"/>
    </reaction>
</comment>
<comment type="similarity">
    <text evidence="1">Belongs to the protein kinase superfamily. STE Ser/Thr protein kinase family. STE20 subfamily.</text>
</comment>
<dbReference type="InterPro" id="IPR000719">
    <property type="entry name" value="Prot_kinase_dom"/>
</dbReference>
<keyword evidence="2" id="KW-0723">Serine/threonine-protein kinase</keyword>
<evidence type="ECO:0000256" key="9">
    <source>
        <dbReference type="SAM" id="Coils"/>
    </source>
</evidence>
<feature type="domain" description="Protein kinase" evidence="10">
    <location>
        <begin position="10"/>
        <end position="269"/>
    </location>
</feature>
<sequence>MEFEPIASNYTITAMLGQGTQAMVFKAIYTDVNGKEKPCALKAINLDRSAQDLESLQSETKNLSLCKHKNVCPLYQSFVHSSYLWLVMPQLKVSVLDMLQTLQPIGFEEAVISTIMYDVLQALHYLHNKNQLHRDVKLSNFLLDSNGECFLADFGVAAMARPFSNQIKCSTFVGSPLYMAPEIANNQFYDQSSDIWSFGICMYQLAHGQLPHQNLTAMEALIAIIQKDPPKCTQKRNFTKQLKEVIESCLVKDPKERPTTAKLLEMKFWQKRVSEEQIQDMVSEYCVLKPIKQGAFQEQVSAANQILQGNGAQADSDFWDFDDKDPKELEMKEVSIIEEPHVPVLDQLASNDIQQLQSLFSNFIVELQTLREQNTKLQKENTQLKSRLQLFSQENH</sequence>
<name>V6LM38_9EUKA</name>
<evidence type="ECO:0000256" key="7">
    <source>
        <dbReference type="ARBA" id="ARBA00047899"/>
    </source>
</evidence>
<evidence type="ECO:0000256" key="6">
    <source>
        <dbReference type="ARBA" id="ARBA00022840"/>
    </source>
</evidence>
<evidence type="ECO:0000256" key="5">
    <source>
        <dbReference type="ARBA" id="ARBA00022777"/>
    </source>
</evidence>
<keyword evidence="3" id="KW-0808">Transferase</keyword>
<dbReference type="Gene3D" id="1.10.510.10">
    <property type="entry name" value="Transferase(Phosphotransferase) domain 1"/>
    <property type="match status" value="1"/>
</dbReference>
<protein>
    <submittedName>
        <fullName evidence="11">Kinase, STE STE20</fullName>
    </submittedName>
</protein>
<dbReference type="SUPFAM" id="SSF56112">
    <property type="entry name" value="Protein kinase-like (PK-like)"/>
    <property type="match status" value="1"/>
</dbReference>
<dbReference type="Proteomes" id="UP000018208">
    <property type="component" value="Unassembled WGS sequence"/>
</dbReference>
<dbReference type="InterPro" id="IPR050629">
    <property type="entry name" value="STE20/SPS1-PAK"/>
</dbReference>
<evidence type="ECO:0000313" key="13">
    <source>
        <dbReference type="Proteomes" id="UP000018208"/>
    </source>
</evidence>
<dbReference type="VEuPathDB" id="GiardiaDB:SS50377_20227"/>
<evidence type="ECO:0000313" key="12">
    <source>
        <dbReference type="EMBL" id="KAH0576881.1"/>
    </source>
</evidence>
<reference evidence="12" key="2">
    <citation type="submission" date="2020-12" db="EMBL/GenBank/DDBJ databases">
        <title>New Spironucleus salmonicida genome in near-complete chromosomes.</title>
        <authorList>
            <person name="Xu F."/>
            <person name="Kurt Z."/>
            <person name="Jimenez-Gonzalez A."/>
            <person name="Astvaldsson A."/>
            <person name="Andersson J.O."/>
            <person name="Svard S.G."/>
        </authorList>
    </citation>
    <scope>NUCLEOTIDE SEQUENCE</scope>
    <source>
        <strain evidence="12">ATCC 50377</strain>
    </source>
</reference>
<reference evidence="11 12" key="1">
    <citation type="journal article" date="2014" name="PLoS Genet.">
        <title>The Genome of Spironucleus salmonicida Highlights a Fish Pathogen Adapted to Fluctuating Environments.</title>
        <authorList>
            <person name="Xu F."/>
            <person name="Jerlstrom-Hultqvist J."/>
            <person name="Einarsson E."/>
            <person name="Astvaldsson A."/>
            <person name="Svard S.G."/>
            <person name="Andersson J.O."/>
        </authorList>
    </citation>
    <scope>NUCLEOTIDE SEQUENCE</scope>
    <source>
        <strain evidence="12">ATCC 50377</strain>
    </source>
</reference>
<dbReference type="GO" id="GO:0004674">
    <property type="term" value="F:protein serine/threonine kinase activity"/>
    <property type="evidence" value="ECO:0007669"/>
    <property type="project" value="UniProtKB-KW"/>
</dbReference>
<evidence type="ECO:0000313" key="11">
    <source>
        <dbReference type="EMBL" id="EST45283.1"/>
    </source>
</evidence>
<gene>
    <name evidence="11" type="ORF">SS50377_14859</name>
    <name evidence="12" type="ORF">SS50377_20227</name>
</gene>
<dbReference type="EMBL" id="KI546100">
    <property type="protein sequence ID" value="EST45283.1"/>
    <property type="molecule type" value="Genomic_DNA"/>
</dbReference>
<dbReference type="SMART" id="SM00220">
    <property type="entry name" value="S_TKc"/>
    <property type="match status" value="1"/>
</dbReference>
<keyword evidence="13" id="KW-1185">Reference proteome</keyword>